<gene>
    <name evidence="2" type="ORF">AKAME5_002783800</name>
</gene>
<dbReference type="PANTHER" id="PTHR13958">
    <property type="entry name" value="CENTROSOME-ASSOCIATED PROTEIN 350"/>
    <property type="match status" value="1"/>
</dbReference>
<accession>A0AAD3QZN1</accession>
<dbReference type="PANTHER" id="PTHR13958:SF3">
    <property type="entry name" value="CAP-GLY DOMAIN-CONTAINING PROTEIN-RELATED"/>
    <property type="match status" value="1"/>
</dbReference>
<proteinExistence type="predicted"/>
<sequence length="212" mass="24541">MVVPHSAAEVEKMVHAATQEIWESCGLGKEGTVTLTRLPKPKPSQEYLGEEANSQDQEALSIRSYRKGVYDLTWEMLQEIYAEDPNADQPQWVKPRRIKASLFHRVKSPGNVTKIQEFITAEVLKLYGLTKDHNQKTDWQKMLKFGRKKRDRVDHILVQELHEEEAQWVNYDEDELFVKMQLADSIFDALLKDTANVLTLIYDKRAKKDAPS</sequence>
<evidence type="ECO:0000259" key="1">
    <source>
        <dbReference type="Pfam" id="PF14309"/>
    </source>
</evidence>
<protein>
    <submittedName>
        <fullName evidence="2">Centrosome-associated protein 350</fullName>
    </submittedName>
</protein>
<dbReference type="AlphaFoldDB" id="A0AAD3QZN1"/>
<reference evidence="2" key="1">
    <citation type="submission" date="2022-08" db="EMBL/GenBank/DDBJ databases">
        <title>Genome sequencing of akame (Lates japonicus).</title>
        <authorList>
            <person name="Hashiguchi Y."/>
            <person name="Takahashi H."/>
        </authorList>
    </citation>
    <scope>NUCLEOTIDE SEQUENCE</scope>
    <source>
        <strain evidence="2">Kochi</strain>
    </source>
</reference>
<feature type="domain" description="DUF4378" evidence="1">
    <location>
        <begin position="54"/>
        <end position="192"/>
    </location>
</feature>
<dbReference type="GO" id="GO:0005813">
    <property type="term" value="C:centrosome"/>
    <property type="evidence" value="ECO:0007669"/>
    <property type="project" value="InterPro"/>
</dbReference>
<comment type="caution">
    <text evidence="2">The sequence shown here is derived from an EMBL/GenBank/DDBJ whole genome shotgun (WGS) entry which is preliminary data.</text>
</comment>
<organism evidence="2 3">
    <name type="scientific">Lates japonicus</name>
    <name type="common">Japanese lates</name>
    <dbReference type="NCBI Taxonomy" id="270547"/>
    <lineage>
        <taxon>Eukaryota</taxon>
        <taxon>Metazoa</taxon>
        <taxon>Chordata</taxon>
        <taxon>Craniata</taxon>
        <taxon>Vertebrata</taxon>
        <taxon>Euteleostomi</taxon>
        <taxon>Actinopterygii</taxon>
        <taxon>Neopterygii</taxon>
        <taxon>Teleostei</taxon>
        <taxon>Neoteleostei</taxon>
        <taxon>Acanthomorphata</taxon>
        <taxon>Carangaria</taxon>
        <taxon>Carangaria incertae sedis</taxon>
        <taxon>Centropomidae</taxon>
        <taxon>Lates</taxon>
    </lineage>
</organism>
<name>A0AAD3QZN1_LATJO</name>
<dbReference type="GO" id="GO:0008017">
    <property type="term" value="F:microtubule binding"/>
    <property type="evidence" value="ECO:0007669"/>
    <property type="project" value="InterPro"/>
</dbReference>
<dbReference type="Proteomes" id="UP001279410">
    <property type="component" value="Unassembled WGS sequence"/>
</dbReference>
<dbReference type="EMBL" id="BRZM01003569">
    <property type="protein sequence ID" value="GLD50193.1"/>
    <property type="molecule type" value="Genomic_DNA"/>
</dbReference>
<evidence type="ECO:0000313" key="2">
    <source>
        <dbReference type="EMBL" id="GLD50193.1"/>
    </source>
</evidence>
<dbReference type="InterPro" id="IPR028750">
    <property type="entry name" value="CEP350/CC187"/>
</dbReference>
<dbReference type="InterPro" id="IPR025486">
    <property type="entry name" value="DUF4378"/>
</dbReference>
<keyword evidence="3" id="KW-1185">Reference proteome</keyword>
<dbReference type="GO" id="GO:0034453">
    <property type="term" value="P:microtubule anchoring"/>
    <property type="evidence" value="ECO:0007669"/>
    <property type="project" value="InterPro"/>
</dbReference>
<evidence type="ECO:0000313" key="3">
    <source>
        <dbReference type="Proteomes" id="UP001279410"/>
    </source>
</evidence>
<dbReference type="Pfam" id="PF14309">
    <property type="entry name" value="DUF4378"/>
    <property type="match status" value="1"/>
</dbReference>